<dbReference type="GO" id="GO:0022625">
    <property type="term" value="C:cytosolic large ribosomal subunit"/>
    <property type="evidence" value="ECO:0007669"/>
    <property type="project" value="TreeGrafter"/>
</dbReference>
<dbReference type="InterPro" id="IPR001380">
    <property type="entry name" value="Ribosomal_eL13"/>
</dbReference>
<gene>
    <name evidence="4" type="primary">RpL13</name>
    <name evidence="4" type="ORF">EHP00_1563</name>
</gene>
<evidence type="ECO:0000256" key="3">
    <source>
        <dbReference type="ARBA" id="ARBA00023274"/>
    </source>
</evidence>
<dbReference type="PANTHER" id="PTHR11722:SF0">
    <property type="entry name" value="LARGE RIBOSOMAL SUBUNIT PROTEIN EL13"/>
    <property type="match status" value="1"/>
</dbReference>
<proteinExistence type="inferred from homology"/>
<dbReference type="SMR" id="A0A1W0E6Z5"/>
<keyword evidence="2" id="KW-0689">Ribosomal protein</keyword>
<evidence type="ECO:0000256" key="2">
    <source>
        <dbReference type="ARBA" id="ARBA00022980"/>
    </source>
</evidence>
<comment type="similarity">
    <text evidence="1">Belongs to the eukaryotic ribosomal protein eL13 family.</text>
</comment>
<dbReference type="EMBL" id="MNPJ01000014">
    <property type="protein sequence ID" value="OQS54986.1"/>
    <property type="molecule type" value="Genomic_DNA"/>
</dbReference>
<dbReference type="GO" id="GO:0003735">
    <property type="term" value="F:structural constituent of ribosome"/>
    <property type="evidence" value="ECO:0007669"/>
    <property type="project" value="InterPro"/>
</dbReference>
<reference evidence="4 5" key="1">
    <citation type="journal article" date="2017" name="Environ. Microbiol.">
        <title>Decay of the glycolytic pathway and adaptation to intranuclear parasitism within Enterocytozoonidae microsporidia.</title>
        <authorList>
            <person name="Wiredu Boakye D."/>
            <person name="Jaroenlak P."/>
            <person name="Prachumwat A."/>
            <person name="Williams T.A."/>
            <person name="Bateman K.S."/>
            <person name="Itsathitphaisarn O."/>
            <person name="Sritunyalucksana K."/>
            <person name="Paszkiewicz K.H."/>
            <person name="Moore K.A."/>
            <person name="Stentiford G.D."/>
            <person name="Williams B.A."/>
        </authorList>
    </citation>
    <scope>NUCLEOTIDE SEQUENCE [LARGE SCALE GENOMIC DNA]</scope>
    <source>
        <strain evidence="4 5">TH1</strain>
    </source>
</reference>
<dbReference type="VEuPathDB" id="MicrosporidiaDB:EHP00_1563"/>
<accession>A0A1W0E6Z5</accession>
<organism evidence="4 5">
    <name type="scientific">Ecytonucleospora hepatopenaei</name>
    <dbReference type="NCBI Taxonomy" id="646526"/>
    <lineage>
        <taxon>Eukaryota</taxon>
        <taxon>Fungi</taxon>
        <taxon>Fungi incertae sedis</taxon>
        <taxon>Microsporidia</taxon>
        <taxon>Enterocytozoonidae</taxon>
        <taxon>Ecytonucleospora</taxon>
    </lineage>
</organism>
<dbReference type="GO" id="GO:0030684">
    <property type="term" value="C:preribosome"/>
    <property type="evidence" value="ECO:0007669"/>
    <property type="project" value="EnsemblFungi"/>
</dbReference>
<sequence length="162" mass="19098">MKRNNQLPNNHFKKTAKRIKTWFDQPANKLRRRKNREEKAKKMAPLPTDKLRPVVRCQSIRYNKKERLGRGFTPEECKAAGMDYQYAKTIGVAVDFRRRNMNQEAFDQNVQRLKEYQSKVTVYKNYKEARAAGAKQYRGTIMPLTKKNPEVQLVSAAEIKNY</sequence>
<dbReference type="HAMAP" id="MF_00499">
    <property type="entry name" value="Ribosomal_eL13"/>
    <property type="match status" value="1"/>
</dbReference>
<evidence type="ECO:0000313" key="4">
    <source>
        <dbReference type="EMBL" id="OQS54986.1"/>
    </source>
</evidence>
<dbReference type="PANTHER" id="PTHR11722">
    <property type="entry name" value="60S RIBOSOMAL PROTEIN L13"/>
    <property type="match status" value="1"/>
</dbReference>
<dbReference type="GO" id="GO:0006412">
    <property type="term" value="P:translation"/>
    <property type="evidence" value="ECO:0007669"/>
    <property type="project" value="InterPro"/>
</dbReference>
<dbReference type="Proteomes" id="UP000192758">
    <property type="component" value="Unassembled WGS sequence"/>
</dbReference>
<comment type="caution">
    <text evidence="4">The sequence shown here is derived from an EMBL/GenBank/DDBJ whole genome shotgun (WGS) entry which is preliminary data.</text>
</comment>
<dbReference type="OrthoDB" id="10264538at2759"/>
<dbReference type="AlphaFoldDB" id="A0A1W0E6Z5"/>
<protein>
    <submittedName>
        <fullName evidence="4">RpL13</fullName>
    </submittedName>
</protein>
<evidence type="ECO:0000313" key="5">
    <source>
        <dbReference type="Proteomes" id="UP000192758"/>
    </source>
</evidence>
<evidence type="ECO:0000256" key="1">
    <source>
        <dbReference type="ARBA" id="ARBA00005640"/>
    </source>
</evidence>
<name>A0A1W0E6Z5_9MICR</name>
<keyword evidence="5" id="KW-1185">Reference proteome</keyword>
<dbReference type="GO" id="GO:0003723">
    <property type="term" value="F:RNA binding"/>
    <property type="evidence" value="ECO:0007669"/>
    <property type="project" value="TreeGrafter"/>
</dbReference>
<dbReference type="Pfam" id="PF01294">
    <property type="entry name" value="Ribosomal_L13e"/>
    <property type="match status" value="1"/>
</dbReference>
<keyword evidence="3" id="KW-0687">Ribonucleoprotein</keyword>
<dbReference type="STRING" id="646526.A0A1W0E6Z5"/>